<dbReference type="CDD" id="cd17535">
    <property type="entry name" value="REC_NarL-like"/>
    <property type="match status" value="1"/>
</dbReference>
<dbReference type="PROSITE" id="PS50110">
    <property type="entry name" value="RESPONSE_REGULATORY"/>
    <property type="match status" value="1"/>
</dbReference>
<dbReference type="InterPro" id="IPR051015">
    <property type="entry name" value="EvgA-like"/>
</dbReference>
<keyword evidence="2" id="KW-0238">DNA-binding</keyword>
<evidence type="ECO:0000313" key="6">
    <source>
        <dbReference type="EMBL" id="MBD8051230.1"/>
    </source>
</evidence>
<dbReference type="GO" id="GO:0000160">
    <property type="term" value="P:phosphorelay signal transduction system"/>
    <property type="evidence" value="ECO:0007669"/>
    <property type="project" value="InterPro"/>
</dbReference>
<dbReference type="InterPro" id="IPR001789">
    <property type="entry name" value="Sig_transdc_resp-reg_receiver"/>
</dbReference>
<evidence type="ECO:0000313" key="7">
    <source>
        <dbReference type="Proteomes" id="UP000647424"/>
    </source>
</evidence>
<feature type="domain" description="Response regulatory" evidence="5">
    <location>
        <begin position="14"/>
        <end position="133"/>
    </location>
</feature>
<evidence type="ECO:0000256" key="2">
    <source>
        <dbReference type="ARBA" id="ARBA00023125"/>
    </source>
</evidence>
<dbReference type="InterPro" id="IPR016032">
    <property type="entry name" value="Sig_transdc_resp-reg_C-effctor"/>
</dbReference>
<keyword evidence="1 3" id="KW-0597">Phosphoprotein</keyword>
<dbReference type="SMART" id="SM00448">
    <property type="entry name" value="REC"/>
    <property type="match status" value="1"/>
</dbReference>
<dbReference type="GO" id="GO:0006355">
    <property type="term" value="P:regulation of DNA-templated transcription"/>
    <property type="evidence" value="ECO:0007669"/>
    <property type="project" value="InterPro"/>
</dbReference>
<dbReference type="EMBL" id="JACYFT010000002">
    <property type="protein sequence ID" value="MBD8051230.1"/>
    <property type="molecule type" value="Genomic_DNA"/>
</dbReference>
<feature type="domain" description="HTH luxR-type" evidence="4">
    <location>
        <begin position="146"/>
        <end position="211"/>
    </location>
</feature>
<protein>
    <submittedName>
        <fullName evidence="6">Response regulator transcription factor</fullName>
    </submittedName>
</protein>
<comment type="caution">
    <text evidence="6">The sequence shown here is derived from an EMBL/GenBank/DDBJ whole genome shotgun (WGS) entry which is preliminary data.</text>
</comment>
<dbReference type="RefSeq" id="WP_191819679.1">
    <property type="nucleotide sequence ID" value="NZ_JACYFT010000002.1"/>
</dbReference>
<gene>
    <name evidence="6" type="ORF">IC609_11780</name>
</gene>
<reference evidence="6" key="1">
    <citation type="submission" date="2020-09" db="EMBL/GenBank/DDBJ databases">
        <title>Genome seq and assembly of Limnohabitants sp.</title>
        <authorList>
            <person name="Chhetri G."/>
        </authorList>
    </citation>
    <scope>NUCLEOTIDE SEQUENCE</scope>
    <source>
        <strain evidence="6">JUR4</strain>
    </source>
</reference>
<dbReference type="AlphaFoldDB" id="A0A927IMJ1"/>
<accession>A0A927IMJ1</accession>
<dbReference type="InterPro" id="IPR058245">
    <property type="entry name" value="NreC/VraR/RcsB-like_REC"/>
</dbReference>
<dbReference type="SMART" id="SM00421">
    <property type="entry name" value="HTH_LUXR"/>
    <property type="match status" value="1"/>
</dbReference>
<dbReference type="Proteomes" id="UP000647424">
    <property type="component" value="Unassembled WGS sequence"/>
</dbReference>
<evidence type="ECO:0000256" key="1">
    <source>
        <dbReference type="ARBA" id="ARBA00022553"/>
    </source>
</evidence>
<dbReference type="Gene3D" id="3.40.50.2300">
    <property type="match status" value="1"/>
</dbReference>
<feature type="modified residue" description="4-aspartylphosphate" evidence="3">
    <location>
        <position position="68"/>
    </location>
</feature>
<dbReference type="Pfam" id="PF00072">
    <property type="entry name" value="Response_reg"/>
    <property type="match status" value="1"/>
</dbReference>
<dbReference type="SUPFAM" id="SSF52172">
    <property type="entry name" value="CheY-like"/>
    <property type="match status" value="1"/>
</dbReference>
<sequence>MQAYMNASTSPQNALLIIDDHPVYREALGEVLQKEFSPFGVEVATASNASEGMDLVDGSSKKWIVLLDVLMPGLNGMAGIKVFKNKANVTHVISISGLDAQSWEPKAVAAGATLFISKNNTSSTIFKRIKSLYDEERLIQPVPDNLESNEFRLTQRQLEVLTLISLGHPNKIIADLLEIKEQTVKIHINQIFKELRVFNRTQAVLKAQKYQLLSAEHPT</sequence>
<name>A0A927IMJ1_9BURK</name>
<dbReference type="Pfam" id="PF00196">
    <property type="entry name" value="GerE"/>
    <property type="match status" value="1"/>
</dbReference>
<proteinExistence type="predicted"/>
<evidence type="ECO:0000259" key="5">
    <source>
        <dbReference type="PROSITE" id="PS50110"/>
    </source>
</evidence>
<dbReference type="PANTHER" id="PTHR45566">
    <property type="entry name" value="HTH-TYPE TRANSCRIPTIONAL REGULATOR YHJB-RELATED"/>
    <property type="match status" value="1"/>
</dbReference>
<dbReference type="InterPro" id="IPR000792">
    <property type="entry name" value="Tscrpt_reg_LuxR_C"/>
</dbReference>
<dbReference type="Gene3D" id="1.10.10.10">
    <property type="entry name" value="Winged helix-like DNA-binding domain superfamily/Winged helix DNA-binding domain"/>
    <property type="match status" value="1"/>
</dbReference>
<dbReference type="CDD" id="cd06170">
    <property type="entry name" value="LuxR_C_like"/>
    <property type="match status" value="1"/>
</dbReference>
<dbReference type="PRINTS" id="PR00038">
    <property type="entry name" value="HTHLUXR"/>
</dbReference>
<evidence type="ECO:0000259" key="4">
    <source>
        <dbReference type="PROSITE" id="PS50043"/>
    </source>
</evidence>
<dbReference type="PROSITE" id="PS50043">
    <property type="entry name" value="HTH_LUXR_2"/>
    <property type="match status" value="1"/>
</dbReference>
<dbReference type="SUPFAM" id="SSF46894">
    <property type="entry name" value="C-terminal effector domain of the bipartite response regulators"/>
    <property type="match status" value="1"/>
</dbReference>
<organism evidence="6 7">
    <name type="scientific">Limnohabitans radicicola</name>
    <dbReference type="NCBI Taxonomy" id="2771427"/>
    <lineage>
        <taxon>Bacteria</taxon>
        <taxon>Pseudomonadati</taxon>
        <taxon>Pseudomonadota</taxon>
        <taxon>Betaproteobacteria</taxon>
        <taxon>Burkholderiales</taxon>
        <taxon>Comamonadaceae</taxon>
        <taxon>Limnohabitans</taxon>
    </lineage>
</organism>
<evidence type="ECO:0000256" key="3">
    <source>
        <dbReference type="PROSITE-ProRule" id="PRU00169"/>
    </source>
</evidence>
<dbReference type="InterPro" id="IPR011006">
    <property type="entry name" value="CheY-like_superfamily"/>
</dbReference>
<dbReference type="GO" id="GO:0003677">
    <property type="term" value="F:DNA binding"/>
    <property type="evidence" value="ECO:0007669"/>
    <property type="project" value="UniProtKB-KW"/>
</dbReference>
<dbReference type="PANTHER" id="PTHR45566:SF2">
    <property type="entry name" value="NARL SUBFAMILY"/>
    <property type="match status" value="1"/>
</dbReference>
<keyword evidence="7" id="KW-1185">Reference proteome</keyword>
<dbReference type="InterPro" id="IPR036388">
    <property type="entry name" value="WH-like_DNA-bd_sf"/>
</dbReference>